<keyword evidence="5" id="KW-1185">Reference proteome</keyword>
<dbReference type="PANTHER" id="PTHR33050:SF7">
    <property type="entry name" value="RIBONUCLEASE H"/>
    <property type="match status" value="1"/>
</dbReference>
<dbReference type="AlphaFoldDB" id="A0ABD0Q6M6"/>
<protein>
    <recommendedName>
        <fullName evidence="2">ribonuclease H</fullName>
        <ecNumber evidence="2">3.1.26.4</ecNumber>
    </recommendedName>
</protein>
<dbReference type="InterPro" id="IPR000477">
    <property type="entry name" value="RT_dom"/>
</dbReference>
<dbReference type="GO" id="GO:0004523">
    <property type="term" value="F:RNA-DNA hybrid ribonuclease activity"/>
    <property type="evidence" value="ECO:0007669"/>
    <property type="project" value="UniProtKB-EC"/>
</dbReference>
<dbReference type="EC" id="3.1.26.4" evidence="2"/>
<feature type="domain" description="Reverse transcriptase" evidence="3">
    <location>
        <begin position="1"/>
        <end position="61"/>
    </location>
</feature>
<dbReference type="EMBL" id="JAMKFB020000010">
    <property type="protein sequence ID" value="KAL0181852.1"/>
    <property type="molecule type" value="Genomic_DNA"/>
</dbReference>
<gene>
    <name evidence="4" type="ORF">M9458_021227</name>
</gene>
<name>A0ABD0Q6M6_CIRMR</name>
<dbReference type="Proteomes" id="UP001529510">
    <property type="component" value="Unassembled WGS sequence"/>
</dbReference>
<feature type="non-terminal residue" evidence="4">
    <location>
        <position position="1"/>
    </location>
</feature>
<organism evidence="4 5">
    <name type="scientific">Cirrhinus mrigala</name>
    <name type="common">Mrigala</name>
    <dbReference type="NCBI Taxonomy" id="683832"/>
    <lineage>
        <taxon>Eukaryota</taxon>
        <taxon>Metazoa</taxon>
        <taxon>Chordata</taxon>
        <taxon>Craniata</taxon>
        <taxon>Vertebrata</taxon>
        <taxon>Euteleostomi</taxon>
        <taxon>Actinopterygii</taxon>
        <taxon>Neopterygii</taxon>
        <taxon>Teleostei</taxon>
        <taxon>Ostariophysi</taxon>
        <taxon>Cypriniformes</taxon>
        <taxon>Cyprinidae</taxon>
        <taxon>Labeoninae</taxon>
        <taxon>Labeonini</taxon>
        <taxon>Cirrhinus</taxon>
    </lineage>
</organism>
<feature type="non-terminal residue" evidence="4">
    <location>
        <position position="65"/>
    </location>
</feature>
<evidence type="ECO:0000256" key="1">
    <source>
        <dbReference type="ARBA" id="ARBA00010879"/>
    </source>
</evidence>
<dbReference type="InterPro" id="IPR052055">
    <property type="entry name" value="Hepadnavirus_pol/RT"/>
</dbReference>
<dbReference type="Pfam" id="PF00078">
    <property type="entry name" value="RVT_1"/>
    <property type="match status" value="1"/>
</dbReference>
<dbReference type="PANTHER" id="PTHR33050">
    <property type="entry name" value="REVERSE TRANSCRIPTASE DOMAIN-CONTAINING PROTEIN"/>
    <property type="match status" value="1"/>
</dbReference>
<dbReference type="Gene3D" id="3.30.70.270">
    <property type="match status" value="1"/>
</dbReference>
<evidence type="ECO:0000313" key="4">
    <source>
        <dbReference type="EMBL" id="KAL0181852.1"/>
    </source>
</evidence>
<comment type="caution">
    <text evidence="4">The sequence shown here is derived from an EMBL/GenBank/DDBJ whole genome shotgun (WGS) entry which is preliminary data.</text>
</comment>
<evidence type="ECO:0000313" key="5">
    <source>
        <dbReference type="Proteomes" id="UP001529510"/>
    </source>
</evidence>
<proteinExistence type="inferred from homology"/>
<accession>A0ABD0Q6M6</accession>
<sequence length="65" mass="7232">EVGICILNYLDDWLILAHSRDLVCTHGHVVLNDLARLGLRVNWEKSKLSPTQSISFLGVELDSAS</sequence>
<dbReference type="SUPFAM" id="SSF56672">
    <property type="entry name" value="DNA/RNA polymerases"/>
    <property type="match status" value="1"/>
</dbReference>
<dbReference type="InterPro" id="IPR043502">
    <property type="entry name" value="DNA/RNA_pol_sf"/>
</dbReference>
<dbReference type="InterPro" id="IPR043128">
    <property type="entry name" value="Rev_trsase/Diguanyl_cyclase"/>
</dbReference>
<dbReference type="PROSITE" id="PS50878">
    <property type="entry name" value="RT_POL"/>
    <property type="match status" value="1"/>
</dbReference>
<reference evidence="4 5" key="1">
    <citation type="submission" date="2024-05" db="EMBL/GenBank/DDBJ databases">
        <title>Genome sequencing and assembly of Indian major carp, Cirrhinus mrigala (Hamilton, 1822).</title>
        <authorList>
            <person name="Mohindra V."/>
            <person name="Chowdhury L.M."/>
            <person name="Lal K."/>
            <person name="Jena J.K."/>
        </authorList>
    </citation>
    <scope>NUCLEOTIDE SEQUENCE [LARGE SCALE GENOMIC DNA]</scope>
    <source>
        <strain evidence="4">CM1030</strain>
        <tissue evidence="4">Blood</tissue>
    </source>
</reference>
<evidence type="ECO:0000259" key="3">
    <source>
        <dbReference type="PROSITE" id="PS50878"/>
    </source>
</evidence>
<evidence type="ECO:0000256" key="2">
    <source>
        <dbReference type="ARBA" id="ARBA00012180"/>
    </source>
</evidence>
<comment type="similarity">
    <text evidence="1">Belongs to the beta type-B retroviral polymerase family. HERV class-II K(HML-2) pol subfamily.</text>
</comment>